<evidence type="ECO:0000256" key="3">
    <source>
        <dbReference type="SAM" id="Phobius"/>
    </source>
</evidence>
<evidence type="ECO:0000313" key="4">
    <source>
        <dbReference type="EMBL" id="PZW44108.1"/>
    </source>
</evidence>
<gene>
    <name evidence="4" type="ORF">LX95_00438</name>
</gene>
<evidence type="ECO:0000256" key="2">
    <source>
        <dbReference type="SAM" id="MobiDB-lite"/>
    </source>
</evidence>
<accession>A0A2W7IDE8</accession>
<keyword evidence="1" id="KW-0175">Coiled coil</keyword>
<feature type="region of interest" description="Disordered" evidence="2">
    <location>
        <begin position="122"/>
        <end position="147"/>
    </location>
</feature>
<feature type="coiled-coil region" evidence="1">
    <location>
        <begin position="214"/>
        <end position="251"/>
    </location>
</feature>
<keyword evidence="5" id="KW-1185">Reference proteome</keyword>
<keyword evidence="3" id="KW-1133">Transmembrane helix</keyword>
<dbReference type="EMBL" id="QKYV01000001">
    <property type="protein sequence ID" value="PZW44108.1"/>
    <property type="molecule type" value="Genomic_DNA"/>
</dbReference>
<keyword evidence="3" id="KW-0472">Membrane</keyword>
<keyword evidence="3" id="KW-0812">Transmembrane</keyword>
<organism evidence="4 5">
    <name type="scientific">Mesonia algae</name>
    <dbReference type="NCBI Taxonomy" id="213248"/>
    <lineage>
        <taxon>Bacteria</taxon>
        <taxon>Pseudomonadati</taxon>
        <taxon>Bacteroidota</taxon>
        <taxon>Flavobacteriia</taxon>
        <taxon>Flavobacteriales</taxon>
        <taxon>Flavobacteriaceae</taxon>
        <taxon>Mesonia</taxon>
    </lineage>
</organism>
<sequence>MSNKKNIDRLYQEKFKDFEATPHKRVWKNIEQELKKDKKRRVIPIFWYKTAGVAAAIALLIFLGDTLFEPEQVEIVNSSNPKEETLKDESVPSLKNTVINKSKESSVSLQENDKLKTEIKIAETSPSTTPKKENNTDFYSQQESVKKSNKRFNSYNSAHENKTQNIAQTNHASAEAKTKKNLLETTENFKEETDFNQDGNLKLDNTNLAATVINKDSTLTKENLEKENALAQREKELKEENNDEKEDDETESFARWNIRPNVSPVYYGNLSDSGSPIDPQFSNNNASGEVSMAYGVNFAYAVSKKLKVRTGVSRVKLNYSTNDVAFTSSVEPMNLSGVNSNARTKNIQVVSARPSGNQDQSIQGRNINPYTSGALKQQVGFIEVPLEIEYAILDKRFGIHLIGGASSLILNENEVAISSSEGVTNLGKANNLNSVSFSTNLGVGLGYEISEKLDFNVEPTFKYQLNTFSGNTNGFKPYYFGIYTGLNFKF</sequence>
<evidence type="ECO:0000256" key="1">
    <source>
        <dbReference type="SAM" id="Coils"/>
    </source>
</evidence>
<dbReference type="AlphaFoldDB" id="A0A2W7IDE8"/>
<proteinExistence type="predicted"/>
<feature type="transmembrane region" description="Helical" evidence="3">
    <location>
        <begin position="45"/>
        <end position="64"/>
    </location>
</feature>
<comment type="caution">
    <text evidence="4">The sequence shown here is derived from an EMBL/GenBank/DDBJ whole genome shotgun (WGS) entry which is preliminary data.</text>
</comment>
<reference evidence="4 5" key="1">
    <citation type="submission" date="2018-06" db="EMBL/GenBank/DDBJ databases">
        <title>Genomic Encyclopedia of Archaeal and Bacterial Type Strains, Phase II (KMG-II): from individual species to whole genera.</title>
        <authorList>
            <person name="Goeker M."/>
        </authorList>
    </citation>
    <scope>NUCLEOTIDE SEQUENCE [LARGE SCALE GENOMIC DNA]</scope>
    <source>
        <strain evidence="4 5">DSM 15361</strain>
    </source>
</reference>
<dbReference type="Proteomes" id="UP000249542">
    <property type="component" value="Unassembled WGS sequence"/>
</dbReference>
<dbReference type="RefSeq" id="WP_111539776.1">
    <property type="nucleotide sequence ID" value="NZ_QKYV01000001.1"/>
</dbReference>
<name>A0A2W7IDE8_9FLAO</name>
<protein>
    <submittedName>
        <fullName evidence="4">Outer membrane protein with beta-barrel domain</fullName>
    </submittedName>
</protein>
<evidence type="ECO:0000313" key="5">
    <source>
        <dbReference type="Proteomes" id="UP000249542"/>
    </source>
</evidence>